<dbReference type="Proteomes" id="UP000193380">
    <property type="component" value="Unassembled WGS sequence"/>
</dbReference>
<gene>
    <name evidence="2" type="ORF">GSONMT00057242001</name>
</gene>
<dbReference type="Pfam" id="PF13358">
    <property type="entry name" value="DDE_3"/>
    <property type="match status" value="1"/>
</dbReference>
<evidence type="ECO:0000259" key="1">
    <source>
        <dbReference type="Pfam" id="PF13358"/>
    </source>
</evidence>
<accession>A0A060Z8G7</accession>
<protein>
    <recommendedName>
        <fullName evidence="1">Tc1-like transposase DDE domain-containing protein</fullName>
    </recommendedName>
</protein>
<feature type="domain" description="Tc1-like transposase DDE" evidence="1">
    <location>
        <begin position="30"/>
        <end position="85"/>
    </location>
</feature>
<evidence type="ECO:0000313" key="2">
    <source>
        <dbReference type="EMBL" id="CDQ98014.1"/>
    </source>
</evidence>
<dbReference type="Gene3D" id="3.30.420.10">
    <property type="entry name" value="Ribonuclease H-like superfamily/Ribonuclease H"/>
    <property type="match status" value="1"/>
</dbReference>
<proteinExistence type="predicted"/>
<evidence type="ECO:0000313" key="3">
    <source>
        <dbReference type="Proteomes" id="UP000193380"/>
    </source>
</evidence>
<dbReference type="InterPro" id="IPR038717">
    <property type="entry name" value="Tc1-like_DDE_dom"/>
</dbReference>
<reference evidence="2" key="2">
    <citation type="submission" date="2014-03" db="EMBL/GenBank/DDBJ databases">
        <authorList>
            <person name="Genoscope - CEA"/>
        </authorList>
    </citation>
    <scope>NUCLEOTIDE SEQUENCE</scope>
</reference>
<organism evidence="2 3">
    <name type="scientific">Oncorhynchus mykiss</name>
    <name type="common">Rainbow trout</name>
    <name type="synonym">Salmo gairdneri</name>
    <dbReference type="NCBI Taxonomy" id="8022"/>
    <lineage>
        <taxon>Eukaryota</taxon>
        <taxon>Metazoa</taxon>
        <taxon>Chordata</taxon>
        <taxon>Craniata</taxon>
        <taxon>Vertebrata</taxon>
        <taxon>Euteleostomi</taxon>
        <taxon>Actinopterygii</taxon>
        <taxon>Neopterygii</taxon>
        <taxon>Teleostei</taxon>
        <taxon>Protacanthopterygii</taxon>
        <taxon>Salmoniformes</taxon>
        <taxon>Salmonidae</taxon>
        <taxon>Salmoninae</taxon>
        <taxon>Oncorhynchus</taxon>
    </lineage>
</organism>
<dbReference type="GO" id="GO:0003676">
    <property type="term" value="F:nucleic acid binding"/>
    <property type="evidence" value="ECO:0007669"/>
    <property type="project" value="InterPro"/>
</dbReference>
<dbReference type="EMBL" id="FR934347">
    <property type="protein sequence ID" value="CDQ98014.1"/>
    <property type="molecule type" value="Genomic_DNA"/>
</dbReference>
<name>A0A060Z8G7_ONCMY</name>
<dbReference type="PaxDb" id="8022-A0A060Z8G7"/>
<reference evidence="2" key="1">
    <citation type="journal article" date="2014" name="Nat. Commun.">
        <title>The rainbow trout genome provides novel insights into evolution after whole-genome duplication in vertebrates.</title>
        <authorList>
            <person name="Berthelot C."/>
            <person name="Brunet F."/>
            <person name="Chalopin D."/>
            <person name="Juanchich A."/>
            <person name="Bernard M."/>
            <person name="Noel B."/>
            <person name="Bento P."/>
            <person name="Da Silva C."/>
            <person name="Labadie K."/>
            <person name="Alberti A."/>
            <person name="Aury J.M."/>
            <person name="Louis A."/>
            <person name="Dehais P."/>
            <person name="Bardou P."/>
            <person name="Montfort J."/>
            <person name="Klopp C."/>
            <person name="Cabau C."/>
            <person name="Gaspin C."/>
            <person name="Thorgaard G.H."/>
            <person name="Boussaha M."/>
            <person name="Quillet E."/>
            <person name="Guyomard R."/>
            <person name="Galiana D."/>
            <person name="Bobe J."/>
            <person name="Volff J.N."/>
            <person name="Genet C."/>
            <person name="Wincker P."/>
            <person name="Jaillon O."/>
            <person name="Roest Crollius H."/>
            <person name="Guiguen Y."/>
        </authorList>
    </citation>
    <scope>NUCLEOTIDE SEQUENCE [LARGE SCALE GENOMIC DNA]</scope>
</reference>
<dbReference type="AlphaFoldDB" id="A0A060Z8G7"/>
<dbReference type="InterPro" id="IPR036397">
    <property type="entry name" value="RNaseH_sf"/>
</dbReference>
<sequence>MCSTIIQSCFLFQVSWLEEEIIKRYAGPYFREVFLGKHSFFEYNDPKHTATWVCIANEGINWVKTPAESPDLNPIELVWHQLKTFITLPSRQAKMNWSRPSRCFGFFFATNTLIIKVLPGVVELGESATKM</sequence>